<dbReference type="OrthoDB" id="3980126at2759"/>
<dbReference type="PANTHER" id="PTHR15243:SF0">
    <property type="entry name" value="SERINE_THREONINE-PROTEIN KINASE 19"/>
    <property type="match status" value="1"/>
</dbReference>
<dbReference type="AlphaFoldDB" id="A0A8E2E4Z9"/>
<feature type="region of interest" description="Disordered" evidence="2">
    <location>
        <begin position="1"/>
        <end position="56"/>
    </location>
</feature>
<evidence type="ECO:0000256" key="1">
    <source>
        <dbReference type="ARBA" id="ARBA00093458"/>
    </source>
</evidence>
<accession>A0A8E2E4Z9</accession>
<reference evidence="3 4" key="1">
    <citation type="journal article" date="2016" name="Nat. Commun.">
        <title>Ectomycorrhizal ecology is imprinted in the genome of the dominant symbiotic fungus Cenococcum geophilum.</title>
        <authorList>
            <consortium name="DOE Joint Genome Institute"/>
            <person name="Peter M."/>
            <person name="Kohler A."/>
            <person name="Ohm R.A."/>
            <person name="Kuo A."/>
            <person name="Krutzmann J."/>
            <person name="Morin E."/>
            <person name="Arend M."/>
            <person name="Barry K.W."/>
            <person name="Binder M."/>
            <person name="Choi C."/>
            <person name="Clum A."/>
            <person name="Copeland A."/>
            <person name="Grisel N."/>
            <person name="Haridas S."/>
            <person name="Kipfer T."/>
            <person name="LaButti K."/>
            <person name="Lindquist E."/>
            <person name="Lipzen A."/>
            <person name="Maire R."/>
            <person name="Meier B."/>
            <person name="Mihaltcheva S."/>
            <person name="Molinier V."/>
            <person name="Murat C."/>
            <person name="Poggeler S."/>
            <person name="Quandt C.A."/>
            <person name="Sperisen C."/>
            <person name="Tritt A."/>
            <person name="Tisserant E."/>
            <person name="Crous P.W."/>
            <person name="Henrissat B."/>
            <person name="Nehls U."/>
            <person name="Egli S."/>
            <person name="Spatafora J.W."/>
            <person name="Grigoriev I.V."/>
            <person name="Martin F.M."/>
        </authorList>
    </citation>
    <scope>NUCLEOTIDE SEQUENCE [LARGE SCALE GENOMIC DNA]</scope>
    <source>
        <strain evidence="3 4">CBS 459.81</strain>
    </source>
</reference>
<organism evidence="3 4">
    <name type="scientific">Lepidopterella palustris CBS 459.81</name>
    <dbReference type="NCBI Taxonomy" id="1314670"/>
    <lineage>
        <taxon>Eukaryota</taxon>
        <taxon>Fungi</taxon>
        <taxon>Dikarya</taxon>
        <taxon>Ascomycota</taxon>
        <taxon>Pezizomycotina</taxon>
        <taxon>Dothideomycetes</taxon>
        <taxon>Pleosporomycetidae</taxon>
        <taxon>Mytilinidiales</taxon>
        <taxon>Argynnaceae</taxon>
        <taxon>Lepidopterella</taxon>
    </lineage>
</organism>
<comment type="similarity">
    <text evidence="1">Belongs to the STK19 family.</text>
</comment>
<dbReference type="InterPro" id="IPR018865">
    <property type="entry name" value="STK19-like"/>
</dbReference>
<dbReference type="PANTHER" id="PTHR15243">
    <property type="entry name" value="SERINE/THREONINE-PROTEIN KINASE 19"/>
    <property type="match status" value="1"/>
</dbReference>
<keyword evidence="4" id="KW-1185">Reference proteome</keyword>
<dbReference type="EMBL" id="KV745129">
    <property type="protein sequence ID" value="OCK77427.1"/>
    <property type="molecule type" value="Genomic_DNA"/>
</dbReference>
<gene>
    <name evidence="3" type="ORF">K432DRAFT_333915</name>
</gene>
<name>A0A8E2E4Z9_9PEZI</name>
<proteinExistence type="inferred from homology"/>
<dbReference type="GO" id="GO:0046579">
    <property type="term" value="P:positive regulation of Ras protein signal transduction"/>
    <property type="evidence" value="ECO:0007669"/>
    <property type="project" value="TreeGrafter"/>
</dbReference>
<dbReference type="Proteomes" id="UP000250266">
    <property type="component" value="Unassembled WGS sequence"/>
</dbReference>
<evidence type="ECO:0000256" key="2">
    <source>
        <dbReference type="SAM" id="MobiDB-lite"/>
    </source>
</evidence>
<sequence length="402" mass="43260">MSMKITAAHSSRVKKSRKPAQNPFQRRSSSSPISFNPRRKPFQGAQSKDAADEVEVHSKLGEERLDDTGVIVSLATDLNFRDVPQFIQYIHSRMFSGIPQRAPGMNSTRIAEVLNYRAALPPMVTLSHLHALSISSTTVDREIAELTQAGIVRKVAIPNRGVGAAAVGDGLVLVSEWERLTLSHPDLSDDVKSKYISLLKANPTSTTIPGTHFTVQEASALATTGFLTTFTGPSSSRSSLFARPGAASLGTLSSLSAVGSKHASGSLAAVGGSDAQRTICGGTGSRTLSSIRYNFSLPNTGSHLRLLVEARTHLLTLLKKTRHREAPMAMLHERWDGGIAADDAQTRARKARGEFTGVLPGRTKKWKQFYGLQFEWVLEECVGAGLVELFETGSVGVGVRAT</sequence>
<feature type="compositionally biased region" description="Polar residues" evidence="2">
    <location>
        <begin position="22"/>
        <end position="34"/>
    </location>
</feature>
<evidence type="ECO:0000313" key="3">
    <source>
        <dbReference type="EMBL" id="OCK77427.1"/>
    </source>
</evidence>
<evidence type="ECO:0008006" key="5">
    <source>
        <dbReference type="Google" id="ProtNLM"/>
    </source>
</evidence>
<dbReference type="Pfam" id="PF10494">
    <property type="entry name" value="Stk19"/>
    <property type="match status" value="1"/>
</dbReference>
<evidence type="ECO:0000313" key="4">
    <source>
        <dbReference type="Proteomes" id="UP000250266"/>
    </source>
</evidence>
<protein>
    <recommendedName>
        <fullName evidence="5">Serine-threonine protein kinase 19</fullName>
    </recommendedName>
</protein>